<dbReference type="Proteomes" id="UP000007013">
    <property type="component" value="Chromosome"/>
</dbReference>
<dbReference type="RefSeq" id="WP_012376128.1">
    <property type="nucleotide sequence ID" value="NC_010571.1"/>
</dbReference>
<dbReference type="InterPro" id="IPR028082">
    <property type="entry name" value="Peripla_BP_I"/>
</dbReference>
<dbReference type="PANTHER" id="PTHR46847">
    <property type="entry name" value="D-ALLOSE-BINDING PERIPLASMIC PROTEIN-RELATED"/>
    <property type="match status" value="1"/>
</dbReference>
<keyword evidence="7" id="KW-1185">Reference proteome</keyword>
<organism evidence="6 7">
    <name type="scientific">Opitutus terrae (strain DSM 11246 / JCM 15787 / PB90-1)</name>
    <dbReference type="NCBI Taxonomy" id="452637"/>
    <lineage>
        <taxon>Bacteria</taxon>
        <taxon>Pseudomonadati</taxon>
        <taxon>Verrucomicrobiota</taxon>
        <taxon>Opitutia</taxon>
        <taxon>Opitutales</taxon>
        <taxon>Opitutaceae</taxon>
        <taxon>Opitutus</taxon>
    </lineage>
</organism>
<dbReference type="EMBL" id="CP001032">
    <property type="protein sequence ID" value="ACB76599.1"/>
    <property type="molecule type" value="Genomic_DNA"/>
</dbReference>
<reference evidence="6 7" key="1">
    <citation type="journal article" date="2011" name="J. Bacteriol.">
        <title>Genome sequence of the verrucomicrobium Opitutus terrae PB90-1, an abundant inhabitant of rice paddy soil ecosystems.</title>
        <authorList>
            <person name="van Passel M.W."/>
            <person name="Kant R."/>
            <person name="Palva A."/>
            <person name="Copeland A."/>
            <person name="Lucas S."/>
            <person name="Lapidus A."/>
            <person name="Glavina del Rio T."/>
            <person name="Pitluck S."/>
            <person name="Goltsman E."/>
            <person name="Clum A."/>
            <person name="Sun H."/>
            <person name="Schmutz J."/>
            <person name="Larimer F.W."/>
            <person name="Land M.L."/>
            <person name="Hauser L."/>
            <person name="Kyrpides N."/>
            <person name="Mikhailova N."/>
            <person name="Richardson P.P."/>
            <person name="Janssen P.H."/>
            <person name="de Vos W.M."/>
            <person name="Smidt H."/>
        </authorList>
    </citation>
    <scope>NUCLEOTIDE SEQUENCE [LARGE SCALE GENOMIC DNA]</scope>
    <source>
        <strain evidence="7">DSM 11246 / JCM 15787 / PB90-1</strain>
    </source>
</reference>
<dbReference type="KEGG" id="ote:Oter_3320"/>
<evidence type="ECO:0000256" key="4">
    <source>
        <dbReference type="SAM" id="SignalP"/>
    </source>
</evidence>
<keyword evidence="3 4" id="KW-0732">Signal</keyword>
<feature type="domain" description="Periplasmic binding protein" evidence="5">
    <location>
        <begin position="23"/>
        <end position="283"/>
    </location>
</feature>
<accession>B1ZTE5</accession>
<proteinExistence type="inferred from homology"/>
<evidence type="ECO:0000313" key="7">
    <source>
        <dbReference type="Proteomes" id="UP000007013"/>
    </source>
</evidence>
<dbReference type="GO" id="GO:0030313">
    <property type="term" value="C:cell envelope"/>
    <property type="evidence" value="ECO:0007669"/>
    <property type="project" value="UniProtKB-SubCell"/>
</dbReference>
<sequence>MRTPLLLCAALAIVPLTTAAEKIAMIPKGTTHNFWKSVEAGAKKAGTELGVEIIWKGPLKEDDRAQQIGVVQQFVASGVSGIVLAPLDDIALRGPVKSAGERNIPVVIFDSALRGEPGKDFVSFVATDNRRGGRLGAEELVRLLDGKGKVVLLRYAEGSASTIEREAGFLEVIQQHPGINVIVDNRYGGATTSSAQDAAMNLIDKIREADGIFCVNESTTHGMLLALRQTNLVGKKKFVGFDTSPVLLAALQKGDIQGLVAQNPTKMGYLGVVSVVKHLRGEKVDPVIDTGCVLVTRENISTPAVKEVLGK</sequence>
<evidence type="ECO:0000256" key="1">
    <source>
        <dbReference type="ARBA" id="ARBA00004196"/>
    </source>
</evidence>
<dbReference type="Pfam" id="PF13407">
    <property type="entry name" value="Peripla_BP_4"/>
    <property type="match status" value="1"/>
</dbReference>
<gene>
    <name evidence="6" type="ordered locus">Oter_3320</name>
</gene>
<dbReference type="STRING" id="452637.Oter_3320"/>
<evidence type="ECO:0000259" key="5">
    <source>
        <dbReference type="Pfam" id="PF13407"/>
    </source>
</evidence>
<evidence type="ECO:0000313" key="6">
    <source>
        <dbReference type="EMBL" id="ACB76599.1"/>
    </source>
</evidence>
<dbReference type="Gene3D" id="3.40.50.2300">
    <property type="match status" value="2"/>
</dbReference>
<dbReference type="HOGENOM" id="CLU_037628_3_3_0"/>
<feature type="signal peptide" evidence="4">
    <location>
        <begin position="1"/>
        <end position="19"/>
    </location>
</feature>
<dbReference type="SUPFAM" id="SSF53822">
    <property type="entry name" value="Periplasmic binding protein-like I"/>
    <property type="match status" value="1"/>
</dbReference>
<evidence type="ECO:0000256" key="2">
    <source>
        <dbReference type="ARBA" id="ARBA00007639"/>
    </source>
</evidence>
<protein>
    <submittedName>
        <fullName evidence="6">Periplasmic binding protein/LacI transcriptional regulator</fullName>
    </submittedName>
</protein>
<evidence type="ECO:0000256" key="3">
    <source>
        <dbReference type="ARBA" id="ARBA00022729"/>
    </source>
</evidence>
<dbReference type="OrthoDB" id="6196975at2"/>
<dbReference type="GO" id="GO:0030246">
    <property type="term" value="F:carbohydrate binding"/>
    <property type="evidence" value="ECO:0007669"/>
    <property type="project" value="UniProtKB-ARBA"/>
</dbReference>
<feature type="chain" id="PRO_5002774450" evidence="4">
    <location>
        <begin position="20"/>
        <end position="311"/>
    </location>
</feature>
<comment type="subcellular location">
    <subcellularLocation>
        <location evidence="1">Cell envelope</location>
    </subcellularLocation>
</comment>
<dbReference type="CDD" id="cd20004">
    <property type="entry name" value="PBP1_ABC_sugar_binding-like"/>
    <property type="match status" value="1"/>
</dbReference>
<dbReference type="InterPro" id="IPR025997">
    <property type="entry name" value="SBP_2_dom"/>
</dbReference>
<dbReference type="AlphaFoldDB" id="B1ZTE5"/>
<name>B1ZTE5_OPITP</name>
<dbReference type="PANTHER" id="PTHR46847:SF1">
    <property type="entry name" value="D-ALLOSE-BINDING PERIPLASMIC PROTEIN-RELATED"/>
    <property type="match status" value="1"/>
</dbReference>
<comment type="similarity">
    <text evidence="2">Belongs to the bacterial solute-binding protein 2 family.</text>
</comment>
<dbReference type="eggNOG" id="COG1879">
    <property type="taxonomic scope" value="Bacteria"/>
</dbReference>